<keyword evidence="1" id="KW-0808">Transferase</keyword>
<dbReference type="EMBL" id="UETB01000006">
    <property type="protein sequence ID" value="SSA42426.1"/>
    <property type="molecule type" value="Genomic_DNA"/>
</dbReference>
<dbReference type="SUPFAM" id="SSF55874">
    <property type="entry name" value="ATPase domain of HSP90 chaperone/DNA topoisomerase II/histidine kinase"/>
    <property type="match status" value="1"/>
</dbReference>
<dbReference type="PANTHER" id="PTHR35526">
    <property type="entry name" value="ANTI-SIGMA-F FACTOR RSBW-RELATED"/>
    <property type="match status" value="1"/>
</dbReference>
<evidence type="ECO:0000313" key="5">
    <source>
        <dbReference type="Proteomes" id="UP000250222"/>
    </source>
</evidence>
<organism evidence="4 5">
    <name type="scientific">Georgenia satyanarayanai</name>
    <dbReference type="NCBI Taxonomy" id="860221"/>
    <lineage>
        <taxon>Bacteria</taxon>
        <taxon>Bacillati</taxon>
        <taxon>Actinomycetota</taxon>
        <taxon>Actinomycetes</taxon>
        <taxon>Micrococcales</taxon>
        <taxon>Bogoriellaceae</taxon>
        <taxon>Georgenia</taxon>
    </lineage>
</organism>
<dbReference type="CDD" id="cd16936">
    <property type="entry name" value="HATPase_RsbW-like"/>
    <property type="match status" value="1"/>
</dbReference>
<evidence type="ECO:0000313" key="4">
    <source>
        <dbReference type="EMBL" id="SSA42426.1"/>
    </source>
</evidence>
<reference evidence="4 5" key="1">
    <citation type="submission" date="2016-10" db="EMBL/GenBank/DDBJ databases">
        <authorList>
            <person name="Cai Z."/>
        </authorList>
    </citation>
    <scope>NUCLEOTIDE SEQUENCE [LARGE SCALE GENOMIC DNA]</scope>
    <source>
        <strain evidence="4 5">CGMCC 1.10826</strain>
    </source>
</reference>
<protein>
    <submittedName>
        <fullName evidence="4">Anti-sigma regulatory factor (Ser/Thr protein kinase)</fullName>
    </submittedName>
</protein>
<feature type="domain" description="Histidine kinase/HSP90-like ATPase" evidence="3">
    <location>
        <begin position="49"/>
        <end position="160"/>
    </location>
</feature>
<proteinExistence type="predicted"/>
<name>A0A2Y9AER9_9MICO</name>
<keyword evidence="1" id="KW-0723">Serine/threonine-protein kinase</keyword>
<dbReference type="Pfam" id="PF13581">
    <property type="entry name" value="HATPase_c_2"/>
    <property type="match status" value="1"/>
</dbReference>
<evidence type="ECO:0000259" key="3">
    <source>
        <dbReference type="Pfam" id="PF13581"/>
    </source>
</evidence>
<dbReference type="Gene3D" id="3.30.565.10">
    <property type="entry name" value="Histidine kinase-like ATPase, C-terminal domain"/>
    <property type="match status" value="1"/>
</dbReference>
<keyword evidence="5" id="KW-1185">Reference proteome</keyword>
<feature type="compositionally biased region" description="Basic and acidic residues" evidence="2">
    <location>
        <begin position="13"/>
        <end position="24"/>
    </location>
</feature>
<dbReference type="InterPro" id="IPR036890">
    <property type="entry name" value="HATPase_C_sf"/>
</dbReference>
<dbReference type="PANTHER" id="PTHR35526:SF3">
    <property type="entry name" value="ANTI-SIGMA-F FACTOR RSBW"/>
    <property type="match status" value="1"/>
</dbReference>
<dbReference type="AlphaFoldDB" id="A0A2Y9AER9"/>
<feature type="region of interest" description="Disordered" evidence="2">
    <location>
        <begin position="1"/>
        <end position="37"/>
    </location>
</feature>
<dbReference type="InterPro" id="IPR003594">
    <property type="entry name" value="HATPase_dom"/>
</dbReference>
<dbReference type="InterPro" id="IPR050267">
    <property type="entry name" value="Anti-sigma-factor_SerPK"/>
</dbReference>
<evidence type="ECO:0000256" key="1">
    <source>
        <dbReference type="ARBA" id="ARBA00022527"/>
    </source>
</evidence>
<dbReference type="RefSeq" id="WP_220035151.1">
    <property type="nucleotide sequence ID" value="NZ_QKLZ01000006.1"/>
</dbReference>
<sequence length="165" mass="17716">MLGAAAPTATKDTMPHHDDPRESDEGLTPSSPSARYQTLRRWTLSTADGIRTVRQQLRAELGLGDSPSGTLGTVPERMILVASELAANAIEHGRPPTIVTLGRDGSRYLLEVADHDPYSVPVLAGHRAPGAGGFGLQIARRVGQDVGWYTTGTTKHIWVTFSPHD</sequence>
<keyword evidence="1" id="KW-0418">Kinase</keyword>
<accession>A0A2Y9AER9</accession>
<evidence type="ECO:0000256" key="2">
    <source>
        <dbReference type="SAM" id="MobiDB-lite"/>
    </source>
</evidence>
<gene>
    <name evidence="4" type="ORF">SAMN05216184_10693</name>
</gene>
<dbReference type="Proteomes" id="UP000250222">
    <property type="component" value="Unassembled WGS sequence"/>
</dbReference>